<evidence type="ECO:0000313" key="3">
    <source>
        <dbReference type="Proteomes" id="UP000821837"/>
    </source>
</evidence>
<keyword evidence="3" id="KW-1185">Reference proteome</keyword>
<name>A0A9D4Q9C0_RHISA</name>
<organism evidence="2 3">
    <name type="scientific">Rhipicephalus sanguineus</name>
    <name type="common">Brown dog tick</name>
    <name type="synonym">Ixodes sanguineus</name>
    <dbReference type="NCBI Taxonomy" id="34632"/>
    <lineage>
        <taxon>Eukaryota</taxon>
        <taxon>Metazoa</taxon>
        <taxon>Ecdysozoa</taxon>
        <taxon>Arthropoda</taxon>
        <taxon>Chelicerata</taxon>
        <taxon>Arachnida</taxon>
        <taxon>Acari</taxon>
        <taxon>Parasitiformes</taxon>
        <taxon>Ixodida</taxon>
        <taxon>Ixodoidea</taxon>
        <taxon>Ixodidae</taxon>
        <taxon>Rhipicephalinae</taxon>
        <taxon>Rhipicephalus</taxon>
        <taxon>Rhipicephalus</taxon>
    </lineage>
</organism>
<comment type="caution">
    <text evidence="2">The sequence shown here is derived from an EMBL/GenBank/DDBJ whole genome shotgun (WGS) entry which is preliminary data.</text>
</comment>
<evidence type="ECO:0000256" key="1">
    <source>
        <dbReference type="SAM" id="MobiDB-lite"/>
    </source>
</evidence>
<proteinExistence type="predicted"/>
<protein>
    <submittedName>
        <fullName evidence="2">Uncharacterized protein</fullName>
    </submittedName>
</protein>
<reference evidence="2" key="2">
    <citation type="submission" date="2021-09" db="EMBL/GenBank/DDBJ databases">
        <authorList>
            <person name="Jia N."/>
            <person name="Wang J."/>
            <person name="Shi W."/>
            <person name="Du L."/>
            <person name="Sun Y."/>
            <person name="Zhan W."/>
            <person name="Jiang J."/>
            <person name="Wang Q."/>
            <person name="Zhang B."/>
            <person name="Ji P."/>
            <person name="Sakyi L.B."/>
            <person name="Cui X."/>
            <person name="Yuan T."/>
            <person name="Jiang B."/>
            <person name="Yang W."/>
            <person name="Lam T.T.-Y."/>
            <person name="Chang Q."/>
            <person name="Ding S."/>
            <person name="Wang X."/>
            <person name="Zhu J."/>
            <person name="Ruan X."/>
            <person name="Zhao L."/>
            <person name="Wei J."/>
            <person name="Que T."/>
            <person name="Du C."/>
            <person name="Cheng J."/>
            <person name="Dai P."/>
            <person name="Han X."/>
            <person name="Huang E."/>
            <person name="Gao Y."/>
            <person name="Liu J."/>
            <person name="Shao H."/>
            <person name="Ye R."/>
            <person name="Li L."/>
            <person name="Wei W."/>
            <person name="Wang X."/>
            <person name="Wang C."/>
            <person name="Huo Q."/>
            <person name="Li W."/>
            <person name="Guo W."/>
            <person name="Chen H."/>
            <person name="Chen S."/>
            <person name="Zhou L."/>
            <person name="Zhou L."/>
            <person name="Ni X."/>
            <person name="Tian J."/>
            <person name="Zhou Y."/>
            <person name="Sheng Y."/>
            <person name="Liu T."/>
            <person name="Pan Y."/>
            <person name="Xia L."/>
            <person name="Li J."/>
            <person name="Zhao F."/>
            <person name="Cao W."/>
        </authorList>
    </citation>
    <scope>NUCLEOTIDE SEQUENCE</scope>
    <source>
        <strain evidence="2">Rsan-2018</strain>
        <tissue evidence="2">Larvae</tissue>
    </source>
</reference>
<dbReference type="Proteomes" id="UP000821837">
    <property type="component" value="Unassembled WGS sequence"/>
</dbReference>
<dbReference type="EMBL" id="JABSTV010001248">
    <property type="protein sequence ID" value="KAH7969027.1"/>
    <property type="molecule type" value="Genomic_DNA"/>
</dbReference>
<feature type="compositionally biased region" description="Polar residues" evidence="1">
    <location>
        <begin position="12"/>
        <end position="50"/>
    </location>
</feature>
<gene>
    <name evidence="2" type="ORF">HPB52_013699</name>
</gene>
<sequence>MKMEGGPFLNACTPSTSTEALDGNQADSGTCSPTTNAEVTESTEVGNGNVSSAFNATDLETADVDGAILFTGSNPKKLNEVGNSVRMQLEGLRRGLQFLLDMDKCISSIVTDRHSSIRAYLKREHPEIAQKE</sequence>
<reference evidence="2" key="1">
    <citation type="journal article" date="2020" name="Cell">
        <title>Large-Scale Comparative Analyses of Tick Genomes Elucidate Their Genetic Diversity and Vector Capacities.</title>
        <authorList>
            <consortium name="Tick Genome and Microbiome Consortium (TIGMIC)"/>
            <person name="Jia N."/>
            <person name="Wang J."/>
            <person name="Shi W."/>
            <person name="Du L."/>
            <person name="Sun Y."/>
            <person name="Zhan W."/>
            <person name="Jiang J.F."/>
            <person name="Wang Q."/>
            <person name="Zhang B."/>
            <person name="Ji P."/>
            <person name="Bell-Sakyi L."/>
            <person name="Cui X.M."/>
            <person name="Yuan T.T."/>
            <person name="Jiang B.G."/>
            <person name="Yang W.F."/>
            <person name="Lam T.T."/>
            <person name="Chang Q.C."/>
            <person name="Ding S.J."/>
            <person name="Wang X.J."/>
            <person name="Zhu J.G."/>
            <person name="Ruan X.D."/>
            <person name="Zhao L."/>
            <person name="Wei J.T."/>
            <person name="Ye R.Z."/>
            <person name="Que T.C."/>
            <person name="Du C.H."/>
            <person name="Zhou Y.H."/>
            <person name="Cheng J.X."/>
            <person name="Dai P.F."/>
            <person name="Guo W.B."/>
            <person name="Han X.H."/>
            <person name="Huang E.J."/>
            <person name="Li L.F."/>
            <person name="Wei W."/>
            <person name="Gao Y.C."/>
            <person name="Liu J.Z."/>
            <person name="Shao H.Z."/>
            <person name="Wang X."/>
            <person name="Wang C.C."/>
            <person name="Yang T.C."/>
            <person name="Huo Q.B."/>
            <person name="Li W."/>
            <person name="Chen H.Y."/>
            <person name="Chen S.E."/>
            <person name="Zhou L.G."/>
            <person name="Ni X.B."/>
            <person name="Tian J.H."/>
            <person name="Sheng Y."/>
            <person name="Liu T."/>
            <person name="Pan Y.S."/>
            <person name="Xia L.Y."/>
            <person name="Li J."/>
            <person name="Zhao F."/>
            <person name="Cao W.C."/>
        </authorList>
    </citation>
    <scope>NUCLEOTIDE SEQUENCE</scope>
    <source>
        <strain evidence="2">Rsan-2018</strain>
    </source>
</reference>
<feature type="region of interest" description="Disordered" evidence="1">
    <location>
        <begin position="1"/>
        <end position="50"/>
    </location>
</feature>
<dbReference type="AlphaFoldDB" id="A0A9D4Q9C0"/>
<evidence type="ECO:0000313" key="2">
    <source>
        <dbReference type="EMBL" id="KAH7969027.1"/>
    </source>
</evidence>
<accession>A0A9D4Q9C0</accession>